<organism evidence="2 3">
    <name type="scientific">Stylosanthes scabra</name>
    <dbReference type="NCBI Taxonomy" id="79078"/>
    <lineage>
        <taxon>Eukaryota</taxon>
        <taxon>Viridiplantae</taxon>
        <taxon>Streptophyta</taxon>
        <taxon>Embryophyta</taxon>
        <taxon>Tracheophyta</taxon>
        <taxon>Spermatophyta</taxon>
        <taxon>Magnoliopsida</taxon>
        <taxon>eudicotyledons</taxon>
        <taxon>Gunneridae</taxon>
        <taxon>Pentapetalae</taxon>
        <taxon>rosids</taxon>
        <taxon>fabids</taxon>
        <taxon>Fabales</taxon>
        <taxon>Fabaceae</taxon>
        <taxon>Papilionoideae</taxon>
        <taxon>50 kb inversion clade</taxon>
        <taxon>dalbergioids sensu lato</taxon>
        <taxon>Dalbergieae</taxon>
        <taxon>Pterocarpus clade</taxon>
        <taxon>Stylosanthes</taxon>
    </lineage>
</organism>
<dbReference type="EMBL" id="JASCZI010062017">
    <property type="protein sequence ID" value="MED6139915.1"/>
    <property type="molecule type" value="Genomic_DNA"/>
</dbReference>
<comment type="caution">
    <text evidence="2">The sequence shown here is derived from an EMBL/GenBank/DDBJ whole genome shotgun (WGS) entry which is preliminary data.</text>
</comment>
<accession>A0ABU6SUD9</accession>
<evidence type="ECO:0000313" key="3">
    <source>
        <dbReference type="Proteomes" id="UP001341840"/>
    </source>
</evidence>
<reference evidence="2 3" key="1">
    <citation type="journal article" date="2023" name="Plants (Basel)">
        <title>Bridging the Gap: Combining Genomics and Transcriptomics Approaches to Understand Stylosanthes scabra, an Orphan Legume from the Brazilian Caatinga.</title>
        <authorList>
            <person name="Ferreira-Neto J.R.C."/>
            <person name="da Silva M.D."/>
            <person name="Binneck E."/>
            <person name="de Melo N.F."/>
            <person name="da Silva R.H."/>
            <person name="de Melo A.L.T.M."/>
            <person name="Pandolfi V."/>
            <person name="Bustamante F.O."/>
            <person name="Brasileiro-Vidal A.C."/>
            <person name="Benko-Iseppon A.M."/>
        </authorList>
    </citation>
    <scope>NUCLEOTIDE SEQUENCE [LARGE SCALE GENOMIC DNA]</scope>
    <source>
        <tissue evidence="2">Leaves</tissue>
    </source>
</reference>
<name>A0ABU6SUD9_9FABA</name>
<keyword evidence="3" id="KW-1185">Reference proteome</keyword>
<proteinExistence type="predicted"/>
<feature type="region of interest" description="Disordered" evidence="1">
    <location>
        <begin position="1"/>
        <end position="63"/>
    </location>
</feature>
<evidence type="ECO:0000313" key="2">
    <source>
        <dbReference type="EMBL" id="MED6139915.1"/>
    </source>
</evidence>
<feature type="region of interest" description="Disordered" evidence="1">
    <location>
        <begin position="108"/>
        <end position="131"/>
    </location>
</feature>
<gene>
    <name evidence="2" type="ORF">PIB30_088403</name>
</gene>
<protein>
    <submittedName>
        <fullName evidence="2">Uncharacterized protein</fullName>
    </submittedName>
</protein>
<sequence length="131" mass="14097">MECPRENPAKVGPTTTTTEDCSIGNVFEFGNNSGGSNDNNQAHTSKAPTTVEVKDNSNAHTTKAGITVEWKDKLSENTHVHTSKAATNEEAKAGIKQGNWIEVKRNSKAKTGGQVTHLKKKNFPSKSTKGM</sequence>
<feature type="non-terminal residue" evidence="2">
    <location>
        <position position="131"/>
    </location>
</feature>
<evidence type="ECO:0000256" key="1">
    <source>
        <dbReference type="SAM" id="MobiDB-lite"/>
    </source>
</evidence>
<dbReference type="Proteomes" id="UP001341840">
    <property type="component" value="Unassembled WGS sequence"/>
</dbReference>
<feature type="compositionally biased region" description="Low complexity" evidence="1">
    <location>
        <begin position="24"/>
        <end position="40"/>
    </location>
</feature>